<dbReference type="Pfam" id="PF22936">
    <property type="entry name" value="Pol_BBD"/>
    <property type="match status" value="1"/>
</dbReference>
<keyword evidence="4" id="KW-1185">Reference proteome</keyword>
<protein>
    <submittedName>
        <fullName evidence="3">Retrovirus-related pol polyprotein from transposon TNT 1-94</fullName>
    </submittedName>
</protein>
<dbReference type="SUPFAM" id="SSF57756">
    <property type="entry name" value="Retrovirus zinc finger-like domains"/>
    <property type="match status" value="1"/>
</dbReference>
<name>A0ABQ4WQQ0_9ASTR</name>
<evidence type="ECO:0000313" key="3">
    <source>
        <dbReference type="EMBL" id="GJS54946.1"/>
    </source>
</evidence>
<evidence type="ECO:0000313" key="4">
    <source>
        <dbReference type="Proteomes" id="UP001151760"/>
    </source>
</evidence>
<proteinExistence type="predicted"/>
<accession>A0ABQ4WQQ0</accession>
<dbReference type="EMBL" id="BQNB010008836">
    <property type="protein sequence ID" value="GJS54946.1"/>
    <property type="molecule type" value="Genomic_DNA"/>
</dbReference>
<dbReference type="Proteomes" id="UP001151760">
    <property type="component" value="Unassembled WGS sequence"/>
</dbReference>
<gene>
    <name evidence="3" type="ORF">Tco_0628308</name>
</gene>
<feature type="domain" description="CCHC-type" evidence="2">
    <location>
        <begin position="165"/>
        <end position="181"/>
    </location>
</feature>
<organism evidence="3 4">
    <name type="scientific">Tanacetum coccineum</name>
    <dbReference type="NCBI Taxonomy" id="301880"/>
    <lineage>
        <taxon>Eukaryota</taxon>
        <taxon>Viridiplantae</taxon>
        <taxon>Streptophyta</taxon>
        <taxon>Embryophyta</taxon>
        <taxon>Tracheophyta</taxon>
        <taxon>Spermatophyta</taxon>
        <taxon>Magnoliopsida</taxon>
        <taxon>eudicotyledons</taxon>
        <taxon>Gunneridae</taxon>
        <taxon>Pentapetalae</taxon>
        <taxon>asterids</taxon>
        <taxon>campanulids</taxon>
        <taxon>Asterales</taxon>
        <taxon>Asteraceae</taxon>
        <taxon>Asteroideae</taxon>
        <taxon>Anthemideae</taxon>
        <taxon>Anthemidinae</taxon>
        <taxon>Tanacetum</taxon>
    </lineage>
</organism>
<reference evidence="3" key="1">
    <citation type="journal article" date="2022" name="Int. J. Mol. Sci.">
        <title>Draft Genome of Tanacetum Coccineum: Genomic Comparison of Closely Related Tanacetum-Family Plants.</title>
        <authorList>
            <person name="Yamashiro T."/>
            <person name="Shiraishi A."/>
            <person name="Nakayama K."/>
            <person name="Satake H."/>
        </authorList>
    </citation>
    <scope>NUCLEOTIDE SEQUENCE</scope>
</reference>
<dbReference type="PANTHER" id="PTHR47592">
    <property type="entry name" value="PBF68 PROTEIN"/>
    <property type="match status" value="1"/>
</dbReference>
<dbReference type="Pfam" id="PF00098">
    <property type="entry name" value="zf-CCHC"/>
    <property type="match status" value="1"/>
</dbReference>
<comment type="caution">
    <text evidence="3">The sequence shown here is derived from an EMBL/GenBank/DDBJ whole genome shotgun (WGS) entry which is preliminary data.</text>
</comment>
<evidence type="ECO:0000256" key="1">
    <source>
        <dbReference type="PROSITE-ProRule" id="PRU00047"/>
    </source>
</evidence>
<dbReference type="PANTHER" id="PTHR47592:SF27">
    <property type="entry name" value="OS08G0421700 PROTEIN"/>
    <property type="match status" value="1"/>
</dbReference>
<dbReference type="Gene3D" id="4.10.60.10">
    <property type="entry name" value="Zinc finger, CCHC-type"/>
    <property type="match status" value="1"/>
</dbReference>
<evidence type="ECO:0000259" key="2">
    <source>
        <dbReference type="PROSITE" id="PS50158"/>
    </source>
</evidence>
<dbReference type="SMART" id="SM00343">
    <property type="entry name" value="ZnF_C2HC"/>
    <property type="match status" value="1"/>
</dbReference>
<keyword evidence="1" id="KW-0479">Metal-binding</keyword>
<sequence length="287" mass="31931">MKMRTLLSQQGYLSALQGRDKLPERLSDEEKDELMEKAHGAIILNLADSVLREVAGETTLAGLWLQLENLNNIEVRIEDEDRALILLCSLPKSYEHLVTTLLYGRETISMEDVKSALNSSELRKKVPADYVEESANGLMVRGRRNDKASSSRGRSRSKTRSKKFKCYNCHLEGHMRRDCPDLKGKRVATGADKVTAVAEGDSNGANVLSVTDDRYGDEWILDSGCTIQINMFDGTVRTLTDVRHVPELKKNLISLGTLDSIGCDYRGRGGVLKVSKGALVCDERLKD</sequence>
<dbReference type="InterPro" id="IPR054722">
    <property type="entry name" value="PolX-like_BBD"/>
</dbReference>
<dbReference type="PROSITE" id="PS50158">
    <property type="entry name" value="ZF_CCHC"/>
    <property type="match status" value="1"/>
</dbReference>
<keyword evidence="1" id="KW-0863">Zinc-finger</keyword>
<dbReference type="InterPro" id="IPR036875">
    <property type="entry name" value="Znf_CCHC_sf"/>
</dbReference>
<dbReference type="Pfam" id="PF14223">
    <property type="entry name" value="Retrotran_gag_2"/>
    <property type="match status" value="1"/>
</dbReference>
<keyword evidence="1" id="KW-0862">Zinc</keyword>
<reference evidence="3" key="2">
    <citation type="submission" date="2022-01" db="EMBL/GenBank/DDBJ databases">
        <authorList>
            <person name="Yamashiro T."/>
            <person name="Shiraishi A."/>
            <person name="Satake H."/>
            <person name="Nakayama K."/>
        </authorList>
    </citation>
    <scope>NUCLEOTIDE SEQUENCE</scope>
</reference>
<dbReference type="InterPro" id="IPR001878">
    <property type="entry name" value="Znf_CCHC"/>
</dbReference>